<dbReference type="EMBL" id="JBBPBK010000015">
    <property type="protein sequence ID" value="KAK9269306.1"/>
    <property type="molecule type" value="Genomic_DNA"/>
</dbReference>
<organism evidence="1 2">
    <name type="scientific">Liquidambar formosana</name>
    <name type="common">Formosan gum</name>
    <dbReference type="NCBI Taxonomy" id="63359"/>
    <lineage>
        <taxon>Eukaryota</taxon>
        <taxon>Viridiplantae</taxon>
        <taxon>Streptophyta</taxon>
        <taxon>Embryophyta</taxon>
        <taxon>Tracheophyta</taxon>
        <taxon>Spermatophyta</taxon>
        <taxon>Magnoliopsida</taxon>
        <taxon>eudicotyledons</taxon>
        <taxon>Gunneridae</taxon>
        <taxon>Pentapetalae</taxon>
        <taxon>Saxifragales</taxon>
        <taxon>Altingiaceae</taxon>
        <taxon>Liquidambar</taxon>
    </lineage>
</organism>
<dbReference type="AlphaFoldDB" id="A0AAP0NBN8"/>
<gene>
    <name evidence="1" type="ORF">L1049_001077</name>
</gene>
<sequence length="184" mass="21021">MARPYLALKVSPGLEGAVEYEKVIYMAVDEGFYSNLTKCSGTVQFKKGHWGCGDWTGASLERREVIRGQRRRNEQRSKQNRKMLQTHQASFLIQSHHSKLSHSSIPQSFKSFSTPTNPSPLSYTYSSPPIRHHMPSPSSYEYSLVEFPLPQATAAPLHLRPPAVWLLRKWDDRREITHLGVILC</sequence>
<comment type="caution">
    <text evidence="1">The sequence shown here is derived from an EMBL/GenBank/DDBJ whole genome shotgun (WGS) entry which is preliminary data.</text>
</comment>
<evidence type="ECO:0000313" key="2">
    <source>
        <dbReference type="Proteomes" id="UP001415857"/>
    </source>
</evidence>
<reference evidence="1 2" key="1">
    <citation type="journal article" date="2024" name="Plant J.">
        <title>Genome sequences and population genomics reveal climatic adaptation and genomic divergence between two closely related sweetgum species.</title>
        <authorList>
            <person name="Xu W.Q."/>
            <person name="Ren C.Q."/>
            <person name="Zhang X.Y."/>
            <person name="Comes H.P."/>
            <person name="Liu X.H."/>
            <person name="Li Y.G."/>
            <person name="Kettle C.J."/>
            <person name="Jalonen R."/>
            <person name="Gaisberger H."/>
            <person name="Ma Y.Z."/>
            <person name="Qiu Y.X."/>
        </authorList>
    </citation>
    <scope>NUCLEOTIDE SEQUENCE [LARGE SCALE GENOMIC DNA]</scope>
    <source>
        <strain evidence="1">Hangzhou</strain>
    </source>
</reference>
<evidence type="ECO:0000313" key="1">
    <source>
        <dbReference type="EMBL" id="KAK9269306.1"/>
    </source>
</evidence>
<accession>A0AAP0NBN8</accession>
<protein>
    <submittedName>
        <fullName evidence="1">Uncharacterized protein</fullName>
    </submittedName>
</protein>
<proteinExistence type="predicted"/>
<name>A0AAP0NBN8_LIQFO</name>
<dbReference type="Proteomes" id="UP001415857">
    <property type="component" value="Unassembled WGS sequence"/>
</dbReference>
<keyword evidence="2" id="KW-1185">Reference proteome</keyword>